<evidence type="ECO:0000313" key="3">
    <source>
        <dbReference type="Proteomes" id="UP000305887"/>
    </source>
</evidence>
<name>A0A5C4MWS2_9RHOB</name>
<dbReference type="AlphaFoldDB" id="A0A5C4MWS2"/>
<proteinExistence type="predicted"/>
<feature type="transmembrane region" description="Helical" evidence="1">
    <location>
        <begin position="73"/>
        <end position="91"/>
    </location>
</feature>
<accession>A0A5C4MWS2</accession>
<dbReference type="RefSeq" id="WP_139076312.1">
    <property type="nucleotide sequence ID" value="NZ_VDFU01000007.1"/>
</dbReference>
<feature type="transmembrane region" description="Helical" evidence="1">
    <location>
        <begin position="97"/>
        <end position="121"/>
    </location>
</feature>
<organism evidence="2 3">
    <name type="scientific">Rubellimicrobium rubrum</name>
    <dbReference type="NCBI Taxonomy" id="2585369"/>
    <lineage>
        <taxon>Bacteria</taxon>
        <taxon>Pseudomonadati</taxon>
        <taxon>Pseudomonadota</taxon>
        <taxon>Alphaproteobacteria</taxon>
        <taxon>Rhodobacterales</taxon>
        <taxon>Roseobacteraceae</taxon>
        <taxon>Rubellimicrobium</taxon>
    </lineage>
</organism>
<evidence type="ECO:0000313" key="2">
    <source>
        <dbReference type="EMBL" id="TNC50516.1"/>
    </source>
</evidence>
<protein>
    <recommendedName>
        <fullName evidence="4">DUF2238 domain-containing protein</fullName>
    </recommendedName>
</protein>
<feature type="transmembrane region" description="Helical" evidence="1">
    <location>
        <begin position="21"/>
        <end position="44"/>
    </location>
</feature>
<dbReference type="EMBL" id="VDFU01000007">
    <property type="protein sequence ID" value="TNC50516.1"/>
    <property type="molecule type" value="Genomic_DNA"/>
</dbReference>
<comment type="caution">
    <text evidence="2">The sequence shown here is derived from an EMBL/GenBank/DDBJ whole genome shotgun (WGS) entry which is preliminary data.</text>
</comment>
<dbReference type="Proteomes" id="UP000305887">
    <property type="component" value="Unassembled WGS sequence"/>
</dbReference>
<sequence>MTASPLRASTRPLPGASIDARIWLTLSWWGVGLFATSLAALLTLARWAELQIAVCFFAPLLGIKLAPHGLPNLLTSLITACFLVSAAGWAWDWYGRFWWFDVVLHALNPLVIMSASMFMIWKADLLTPAPYQGHFVLWSTLGGLGLGIAWELFEYTYLPLTWPDTILDLVMDGAGAALGGWLAIWLIDQRGLPPVGHHRLTHLRSWTARRVPLPVRIPRQSRR</sequence>
<gene>
    <name evidence="2" type="ORF">FHG66_08470</name>
</gene>
<dbReference type="OrthoDB" id="4966203at2"/>
<reference evidence="2 3" key="1">
    <citation type="submission" date="2019-06" db="EMBL/GenBank/DDBJ databases">
        <title>YIM 131921 draft genome.</title>
        <authorList>
            <person name="Jiang L."/>
        </authorList>
    </citation>
    <scope>NUCLEOTIDE SEQUENCE [LARGE SCALE GENOMIC DNA]</scope>
    <source>
        <strain evidence="2 3">YIM 131921</strain>
    </source>
</reference>
<keyword evidence="1" id="KW-0812">Transmembrane</keyword>
<keyword evidence="3" id="KW-1185">Reference proteome</keyword>
<evidence type="ECO:0000256" key="1">
    <source>
        <dbReference type="SAM" id="Phobius"/>
    </source>
</evidence>
<feature type="transmembrane region" description="Helical" evidence="1">
    <location>
        <begin position="165"/>
        <end position="187"/>
    </location>
</feature>
<keyword evidence="1" id="KW-1133">Transmembrane helix</keyword>
<feature type="transmembrane region" description="Helical" evidence="1">
    <location>
        <begin position="133"/>
        <end position="153"/>
    </location>
</feature>
<evidence type="ECO:0008006" key="4">
    <source>
        <dbReference type="Google" id="ProtNLM"/>
    </source>
</evidence>
<keyword evidence="1" id="KW-0472">Membrane</keyword>